<evidence type="ECO:0008006" key="3">
    <source>
        <dbReference type="Google" id="ProtNLM"/>
    </source>
</evidence>
<evidence type="ECO:0000313" key="2">
    <source>
        <dbReference type="Proteomes" id="UP000178943"/>
    </source>
</evidence>
<proteinExistence type="predicted"/>
<name>A0A1F5VK81_9BACT</name>
<comment type="caution">
    <text evidence="1">The sequence shown here is derived from an EMBL/GenBank/DDBJ whole genome shotgun (WGS) entry which is preliminary data.</text>
</comment>
<accession>A0A1F5VK81</accession>
<evidence type="ECO:0000313" key="1">
    <source>
        <dbReference type="EMBL" id="OGF63842.1"/>
    </source>
</evidence>
<protein>
    <recommendedName>
        <fullName evidence="3">DUF2281 domain-containing protein</fullName>
    </recommendedName>
</protein>
<organism evidence="1 2">
    <name type="scientific">Candidatus Fischerbacteria bacterium RBG_13_37_8</name>
    <dbReference type="NCBI Taxonomy" id="1817863"/>
    <lineage>
        <taxon>Bacteria</taxon>
        <taxon>Candidatus Fischeribacteriota</taxon>
    </lineage>
</organism>
<dbReference type="EMBL" id="MFGW01000146">
    <property type="protein sequence ID" value="OGF63842.1"/>
    <property type="molecule type" value="Genomic_DNA"/>
</dbReference>
<dbReference type="Proteomes" id="UP000178943">
    <property type="component" value="Unassembled WGS sequence"/>
</dbReference>
<reference evidence="1 2" key="1">
    <citation type="journal article" date="2016" name="Nat. Commun.">
        <title>Thousands of microbial genomes shed light on interconnected biogeochemical processes in an aquifer system.</title>
        <authorList>
            <person name="Anantharaman K."/>
            <person name="Brown C.T."/>
            <person name="Hug L.A."/>
            <person name="Sharon I."/>
            <person name="Castelle C.J."/>
            <person name="Probst A.J."/>
            <person name="Thomas B.C."/>
            <person name="Singh A."/>
            <person name="Wilkins M.J."/>
            <person name="Karaoz U."/>
            <person name="Brodie E.L."/>
            <person name="Williams K.H."/>
            <person name="Hubbard S.S."/>
            <person name="Banfield J.F."/>
        </authorList>
    </citation>
    <scope>NUCLEOTIDE SEQUENCE [LARGE SCALE GENOMIC DNA]</scope>
</reference>
<dbReference type="AlphaFoldDB" id="A0A1F5VK81"/>
<gene>
    <name evidence="1" type="ORF">A2Y62_21605</name>
</gene>
<sequence>MDEKILQQVKELPRHHQKQILEIVQLLAIGIKKSKKKHNITELRGCGKSIWKDIDAQEYVSKLREEWH</sequence>